<comment type="caution">
    <text evidence="1">The sequence shown here is derived from an EMBL/GenBank/DDBJ whole genome shotgun (WGS) entry which is preliminary data.</text>
</comment>
<evidence type="ECO:0000313" key="1">
    <source>
        <dbReference type="EMBL" id="ETX26603.1"/>
    </source>
</evidence>
<dbReference type="RefSeq" id="WP_043775326.1">
    <property type="nucleotide sequence ID" value="NZ_JAME01000074.1"/>
</dbReference>
<dbReference type="Proteomes" id="UP000023430">
    <property type="component" value="Unassembled WGS sequence"/>
</dbReference>
<dbReference type="InterPro" id="IPR010064">
    <property type="entry name" value="HK97-gp10_tail"/>
</dbReference>
<dbReference type="eggNOG" id="ENOG50316U7">
    <property type="taxonomic scope" value="Bacteria"/>
</dbReference>
<dbReference type="EMBL" id="JAME01000074">
    <property type="protein sequence ID" value="ETX26603.1"/>
    <property type="molecule type" value="Genomic_DNA"/>
</dbReference>
<reference evidence="1 2" key="1">
    <citation type="submission" date="2014-01" db="EMBL/GenBank/DDBJ databases">
        <title>Roseivivax isoporae LMG 25204 Genome Sequencing.</title>
        <authorList>
            <person name="Lai Q."/>
            <person name="Li G."/>
            <person name="Shao Z."/>
        </authorList>
    </citation>
    <scope>NUCLEOTIDE SEQUENCE [LARGE SCALE GENOMIC DNA]</scope>
    <source>
        <strain evidence="1 2">LMG 25204</strain>
    </source>
</reference>
<evidence type="ECO:0000313" key="2">
    <source>
        <dbReference type="Proteomes" id="UP000023430"/>
    </source>
</evidence>
<dbReference type="Pfam" id="PF04883">
    <property type="entry name" value="HK97-gp10_like"/>
    <property type="match status" value="1"/>
</dbReference>
<dbReference type="OrthoDB" id="8480914at2"/>
<evidence type="ECO:0008006" key="3">
    <source>
        <dbReference type="Google" id="ProtNLM"/>
    </source>
</evidence>
<gene>
    <name evidence="1" type="ORF">RISW2_21795</name>
</gene>
<dbReference type="STRING" id="1449351.RISW2_21795"/>
<accession>X7F1J5</accession>
<protein>
    <recommendedName>
        <fullName evidence="3">HK97 family phage protein</fullName>
    </recommendedName>
</protein>
<keyword evidence="2" id="KW-1185">Reference proteome</keyword>
<name>X7F1J5_9RHOB</name>
<sequence length="143" mass="16272">MVQGLSQFRARWGSLPTRVRKAVIETLEQNAEELVQEMKANAPELSGELRKSIGWTWGDAPEGSMTLGRVRGDDEALVITIYAGNEKTMVTNSRGIRFQNAKLQEFGTKEMPANPYFFPVYRLRKRRIKSRLTRNVNKAIKAT</sequence>
<organism evidence="1 2">
    <name type="scientific">Roseivivax isoporae LMG 25204</name>
    <dbReference type="NCBI Taxonomy" id="1449351"/>
    <lineage>
        <taxon>Bacteria</taxon>
        <taxon>Pseudomonadati</taxon>
        <taxon>Pseudomonadota</taxon>
        <taxon>Alphaproteobacteria</taxon>
        <taxon>Rhodobacterales</taxon>
        <taxon>Roseobacteraceae</taxon>
        <taxon>Roseivivax</taxon>
    </lineage>
</organism>
<dbReference type="AlphaFoldDB" id="X7F1J5"/>
<proteinExistence type="predicted"/>